<evidence type="ECO:0000313" key="7">
    <source>
        <dbReference type="Proteomes" id="UP001293593"/>
    </source>
</evidence>
<comment type="caution">
    <text evidence="6">The sequence shown here is derived from an EMBL/GenBank/DDBJ whole genome shotgun (WGS) entry which is preliminary data.</text>
</comment>
<dbReference type="AlphaFoldDB" id="A0AAE1ITK1"/>
<organism evidence="6 7">
    <name type="scientific">Acacia crassicarpa</name>
    <name type="common">northern wattle</name>
    <dbReference type="NCBI Taxonomy" id="499986"/>
    <lineage>
        <taxon>Eukaryota</taxon>
        <taxon>Viridiplantae</taxon>
        <taxon>Streptophyta</taxon>
        <taxon>Embryophyta</taxon>
        <taxon>Tracheophyta</taxon>
        <taxon>Spermatophyta</taxon>
        <taxon>Magnoliopsida</taxon>
        <taxon>eudicotyledons</taxon>
        <taxon>Gunneridae</taxon>
        <taxon>Pentapetalae</taxon>
        <taxon>rosids</taxon>
        <taxon>fabids</taxon>
        <taxon>Fabales</taxon>
        <taxon>Fabaceae</taxon>
        <taxon>Caesalpinioideae</taxon>
        <taxon>mimosoid clade</taxon>
        <taxon>Acacieae</taxon>
        <taxon>Acacia</taxon>
    </lineage>
</organism>
<evidence type="ECO:0000256" key="3">
    <source>
        <dbReference type="ARBA" id="ARBA00023163"/>
    </source>
</evidence>
<dbReference type="Pfam" id="PF03514">
    <property type="entry name" value="GRAS"/>
    <property type="match status" value="1"/>
</dbReference>
<evidence type="ECO:0000313" key="6">
    <source>
        <dbReference type="EMBL" id="KAK4256773.1"/>
    </source>
</evidence>
<name>A0AAE1ITK1_9FABA</name>
<accession>A0AAE1ITK1</accession>
<dbReference type="InterPro" id="IPR005202">
    <property type="entry name" value="TF_GRAS"/>
</dbReference>
<dbReference type="PROSITE" id="PS50985">
    <property type="entry name" value="GRAS"/>
    <property type="match status" value="1"/>
</dbReference>
<comment type="similarity">
    <text evidence="5">Belongs to the GRAS family.</text>
</comment>
<dbReference type="GO" id="GO:0005634">
    <property type="term" value="C:nucleus"/>
    <property type="evidence" value="ECO:0007669"/>
    <property type="project" value="UniProtKB-SubCell"/>
</dbReference>
<proteinExistence type="inferred from homology"/>
<gene>
    <name evidence="6" type="ORF">QN277_006455</name>
</gene>
<keyword evidence="3" id="KW-0804">Transcription</keyword>
<comment type="caution">
    <text evidence="5">Lacks conserved residue(s) required for the propagation of feature annotation.</text>
</comment>
<dbReference type="PANTHER" id="PTHR31636">
    <property type="entry name" value="OSJNBA0084A10.13 PROTEIN-RELATED"/>
    <property type="match status" value="1"/>
</dbReference>
<protein>
    <recommendedName>
        <fullName evidence="8">Nodulation-signaling pathway 2 protein-like</fullName>
    </recommendedName>
</protein>
<dbReference type="EMBL" id="JAWXYG010000012">
    <property type="protein sequence ID" value="KAK4256773.1"/>
    <property type="molecule type" value="Genomic_DNA"/>
</dbReference>
<keyword evidence="7" id="KW-1185">Reference proteome</keyword>
<sequence length="470" mass="53327">MSEMDYELVDHSFYHQLHEYSLENAFPFQTEYDLLSPNTSQDAMLDQEFIEGLLQQPCTELLDFDFMDPNVSVGIETELSQEVTTPRCQENGDPCLMGIQAALMEESSLADLLLTGAEAVEAQNWALASDIIKKINHDLCVENEGDNLLNGLAFFFNQGLHYKTINALAVNYEPISSQKDTFFAFQSLQELSPYVKFAHFTANQAIFEATEGDQEVHVIDFDIMDGIQWPPLMVDLAMRKNTNLRVTAITLDHQSVAGVQQTGRRLQEFADSINFSFTFDQIMITGDDDFRRITLGPALVVNCMIHQWTTNRSFSMIKTFLDGVSKLSSKLVVLVEDELFNFSRLQSMSFVEFFHEALHHYTAISDSLASSFCDDYKMKLIEKEVLGIRIIETVRQFPCEGEERTLWEEGLNSLKGFKRVPVSNCNISQAKLLVSLFGGGYWVQHVKGRLSLCWKSRPLTAASVWVPTRS</sequence>
<evidence type="ECO:0008006" key="8">
    <source>
        <dbReference type="Google" id="ProtNLM"/>
    </source>
</evidence>
<keyword evidence="2" id="KW-0805">Transcription regulation</keyword>
<evidence type="ECO:0000256" key="1">
    <source>
        <dbReference type="ARBA" id="ARBA00004123"/>
    </source>
</evidence>
<feature type="short sequence motif" description="VHIID" evidence="5">
    <location>
        <begin position="216"/>
        <end position="220"/>
    </location>
</feature>
<evidence type="ECO:0000256" key="2">
    <source>
        <dbReference type="ARBA" id="ARBA00023015"/>
    </source>
</evidence>
<comment type="subcellular location">
    <subcellularLocation>
        <location evidence="1">Nucleus</location>
    </subcellularLocation>
</comment>
<evidence type="ECO:0000256" key="4">
    <source>
        <dbReference type="ARBA" id="ARBA00023242"/>
    </source>
</evidence>
<dbReference type="Proteomes" id="UP001293593">
    <property type="component" value="Unassembled WGS sequence"/>
</dbReference>
<evidence type="ECO:0000256" key="5">
    <source>
        <dbReference type="PROSITE-ProRule" id="PRU01191"/>
    </source>
</evidence>
<feature type="region of interest" description="SAW" evidence="5">
    <location>
        <begin position="395"/>
        <end position="466"/>
    </location>
</feature>
<reference evidence="6" key="1">
    <citation type="submission" date="2023-10" db="EMBL/GenBank/DDBJ databases">
        <title>Chromosome-level genome of the transformable northern wattle, Acacia crassicarpa.</title>
        <authorList>
            <person name="Massaro I."/>
            <person name="Sinha N.R."/>
            <person name="Poethig S."/>
            <person name="Leichty A.R."/>
        </authorList>
    </citation>
    <scope>NUCLEOTIDE SEQUENCE</scope>
    <source>
        <strain evidence="6">Acra3RX</strain>
        <tissue evidence="6">Leaf</tissue>
    </source>
</reference>
<keyword evidence="4" id="KW-0539">Nucleus</keyword>